<dbReference type="Gene3D" id="3.40.190.10">
    <property type="entry name" value="Periplasmic binding protein-like II"/>
    <property type="match status" value="1"/>
</dbReference>
<dbReference type="HOGENOM" id="CLU_051472_8_0_4"/>
<sequence>MSQWTAALPMYNVTPHHAALWLALLRDALDAFAKAGGPADVHVLHEPFGDLLALWRRGDLLLSQTCGFPYRMLGLRDAVQLIATPAFDADGCSGAQYRSVLVVSARVHDGGVTTLAACRGLRAACNGADSHSGMNAFRHAVAPHAHDGRFFGSVTSFGSHLNVLRALGAGEADCAAIDCVTFAYVRDALPALLNDVRVIDMTASAPGLPFIASRALGDAQADALRDALASAVKADAARARALRLRSFERLSPCDYDVIQRFAQDAAVHGYPALA</sequence>
<dbReference type="AlphaFoldDB" id="A0A0H3KIR8"/>
<name>A0A0H3KIR8_BURM1</name>
<dbReference type="eggNOG" id="COG3221">
    <property type="taxonomic scope" value="Bacteria"/>
</dbReference>
<dbReference type="EMBL" id="AP009386">
    <property type="protein sequence ID" value="BAG45153.1"/>
    <property type="molecule type" value="Genomic_DNA"/>
</dbReference>
<dbReference type="PANTHER" id="PTHR35841">
    <property type="entry name" value="PHOSPHONATES-BINDING PERIPLASMIC PROTEIN"/>
    <property type="match status" value="1"/>
</dbReference>
<evidence type="ECO:0000313" key="1">
    <source>
        <dbReference type="EMBL" id="BAG45153.1"/>
    </source>
</evidence>
<dbReference type="RefSeq" id="WP_012217723.1">
    <property type="nucleotide sequence ID" value="NC_010086.1"/>
</dbReference>
<reference evidence="1 2" key="1">
    <citation type="submission" date="2007-04" db="EMBL/GenBank/DDBJ databases">
        <title>Complete genome sequence of Burkholderia multivorans ATCC 17616.</title>
        <authorList>
            <person name="Ohtsubo Y."/>
            <person name="Yamashita A."/>
            <person name="Kurokawa K."/>
            <person name="Takami H."/>
            <person name="Yuhara S."/>
            <person name="Nishiyama E."/>
            <person name="Endo R."/>
            <person name="Miyazaki R."/>
            <person name="Ono A."/>
            <person name="Yano K."/>
            <person name="Ito M."/>
            <person name="Sota M."/>
            <person name="Yuji N."/>
            <person name="Hattori M."/>
            <person name="Tsuda M."/>
        </authorList>
    </citation>
    <scope>NUCLEOTIDE SEQUENCE [LARGE SCALE GENOMIC DNA]</scope>
    <source>
        <strain evidence="2">ATCC 17616 / 249</strain>
    </source>
</reference>
<evidence type="ECO:0000313" key="2">
    <source>
        <dbReference type="Proteomes" id="UP000008815"/>
    </source>
</evidence>
<dbReference type="KEGG" id="bmj:BMULJ_03279"/>
<dbReference type="Proteomes" id="UP000008815">
    <property type="component" value="Chromosome 2"/>
</dbReference>
<dbReference type="Pfam" id="PF12974">
    <property type="entry name" value="Phosphonate-bd"/>
    <property type="match status" value="1"/>
</dbReference>
<proteinExistence type="predicted"/>
<keyword evidence="2" id="KW-1185">Reference proteome</keyword>
<dbReference type="SUPFAM" id="SSF53850">
    <property type="entry name" value="Periplasmic binding protein-like II"/>
    <property type="match status" value="1"/>
</dbReference>
<dbReference type="STRING" id="395019.BMULJ_03279"/>
<accession>A0A0H3KIR8</accession>
<organism evidence="1 2">
    <name type="scientific">Burkholderia multivorans (strain ATCC 17616 / 249)</name>
    <dbReference type="NCBI Taxonomy" id="395019"/>
    <lineage>
        <taxon>Bacteria</taxon>
        <taxon>Pseudomonadati</taxon>
        <taxon>Pseudomonadota</taxon>
        <taxon>Betaproteobacteria</taxon>
        <taxon>Burkholderiales</taxon>
        <taxon>Burkholderiaceae</taxon>
        <taxon>Burkholderia</taxon>
        <taxon>Burkholderia cepacia complex</taxon>
    </lineage>
</organism>
<gene>
    <name evidence="1" type="ordered locus">BMULJ_03279</name>
</gene>
<dbReference type="PANTHER" id="PTHR35841:SF1">
    <property type="entry name" value="PHOSPHONATES-BINDING PERIPLASMIC PROTEIN"/>
    <property type="match status" value="1"/>
</dbReference>
<dbReference type="KEGG" id="bmu:Bmul_5241"/>
<protein>
    <submittedName>
        <fullName evidence="1">ABC phosphate/phosphonate transporter periplasmic ligand-binding protein</fullName>
    </submittedName>
</protein>